<dbReference type="Pfam" id="PF02823">
    <property type="entry name" value="ATP-synt_DE_N"/>
    <property type="match status" value="1"/>
</dbReference>
<dbReference type="GO" id="GO:0012505">
    <property type="term" value="C:endomembrane system"/>
    <property type="evidence" value="ECO:0007669"/>
    <property type="project" value="UniProtKB-SubCell"/>
</dbReference>
<evidence type="ECO:0000256" key="3">
    <source>
        <dbReference type="ARBA" id="ARBA00022448"/>
    </source>
</evidence>
<feature type="domain" description="ATP synthase F1 complex delta/epsilon subunit N-terminal" evidence="11">
    <location>
        <begin position="3"/>
        <end position="81"/>
    </location>
</feature>
<dbReference type="HAMAP" id="MF_00530">
    <property type="entry name" value="ATP_synth_epsil_bac"/>
    <property type="match status" value="1"/>
</dbReference>
<keyword evidence="8" id="KW-0793">Thylakoid</keyword>
<keyword evidence="8" id="KW-0375">Hydrogen ion transport</keyword>
<proteinExistence type="inferred from homology"/>
<evidence type="ECO:0000256" key="9">
    <source>
        <dbReference type="RuleBase" id="RU003656"/>
    </source>
</evidence>
<dbReference type="CDD" id="cd12152">
    <property type="entry name" value="F1-ATPase_delta"/>
    <property type="match status" value="1"/>
</dbReference>
<comment type="similarity">
    <text evidence="2 8 9">Belongs to the ATPase epsilon chain family.</text>
</comment>
<evidence type="ECO:0000313" key="13">
    <source>
        <dbReference type="Proteomes" id="UP001333818"/>
    </source>
</evidence>
<evidence type="ECO:0000313" key="12">
    <source>
        <dbReference type="EMBL" id="MEE3718662.1"/>
    </source>
</evidence>
<dbReference type="InterPro" id="IPR020547">
    <property type="entry name" value="ATP_synth_F1_esu_C"/>
</dbReference>
<protein>
    <recommendedName>
        <fullName evidence="8">ATP synthase epsilon chain</fullName>
    </recommendedName>
    <alternativeName>
        <fullName evidence="8">ATP synthase F1 sector epsilon subunit</fullName>
    </alternativeName>
    <alternativeName>
        <fullName evidence="8">F-ATPase epsilon subunit</fullName>
    </alternativeName>
</protein>
<keyword evidence="13" id="KW-1185">Reference proteome</keyword>
<evidence type="ECO:0000256" key="5">
    <source>
        <dbReference type="ARBA" id="ARBA00023136"/>
    </source>
</evidence>
<evidence type="ECO:0000256" key="7">
    <source>
        <dbReference type="ARBA" id="ARBA00023310"/>
    </source>
</evidence>
<keyword evidence="7 8" id="KW-0066">ATP synthesis</keyword>
<keyword evidence="3 8" id="KW-0813">Transport</keyword>
<dbReference type="InterPro" id="IPR020546">
    <property type="entry name" value="ATP_synth_F1_dsu/esu_N"/>
</dbReference>
<dbReference type="GO" id="GO:0046933">
    <property type="term" value="F:proton-transporting ATP synthase activity, rotational mechanism"/>
    <property type="evidence" value="ECO:0007669"/>
    <property type="project" value="UniProtKB-UniRule"/>
</dbReference>
<dbReference type="Gene3D" id="1.10.287.540">
    <property type="entry name" value="Helix hairpin bin"/>
    <property type="match status" value="1"/>
</dbReference>
<gene>
    <name evidence="8 12" type="primary">atpC</name>
    <name evidence="12" type="ORF">V2H45_18120</name>
</gene>
<dbReference type="GO" id="GO:0045259">
    <property type="term" value="C:proton-transporting ATP synthase complex"/>
    <property type="evidence" value="ECO:0007669"/>
    <property type="project" value="UniProtKB-KW"/>
</dbReference>
<organism evidence="12 13">
    <name type="scientific">Tumidithrix elongata BACA0141</name>
    <dbReference type="NCBI Taxonomy" id="2716417"/>
    <lineage>
        <taxon>Bacteria</taxon>
        <taxon>Bacillati</taxon>
        <taxon>Cyanobacteriota</taxon>
        <taxon>Cyanophyceae</taxon>
        <taxon>Pseudanabaenales</taxon>
        <taxon>Pseudanabaenaceae</taxon>
        <taxon>Tumidithrix</taxon>
        <taxon>Tumidithrix elongata</taxon>
    </lineage>
</organism>
<keyword evidence="5 8" id="KW-0472">Membrane</keyword>
<sequence>MTLTVKIISPGSTVLDAKAEEVILPSTTGQLGILTNHAPLVTALDIGVLRYRQDRTWAAIALTGGFAEIEDNEVTILVKSAQAGKDIDAETARTELTAAEQKLASLKEDDKQGKIQAEQAVKTARARLQATVPL</sequence>
<dbReference type="PANTHER" id="PTHR13822:SF10">
    <property type="entry name" value="ATP SYNTHASE EPSILON CHAIN, CHLOROPLASTIC"/>
    <property type="match status" value="1"/>
</dbReference>
<dbReference type="SUPFAM" id="SSF51344">
    <property type="entry name" value="Epsilon subunit of F1F0-ATP synthase N-terminal domain"/>
    <property type="match status" value="1"/>
</dbReference>
<dbReference type="Proteomes" id="UP001333818">
    <property type="component" value="Unassembled WGS sequence"/>
</dbReference>
<evidence type="ECO:0000256" key="4">
    <source>
        <dbReference type="ARBA" id="ARBA00023065"/>
    </source>
</evidence>
<comment type="caution">
    <text evidence="12">The sequence shown here is derived from an EMBL/GenBank/DDBJ whole genome shotgun (WGS) entry which is preliminary data.</text>
</comment>
<keyword evidence="4 8" id="KW-0406">Ion transport</keyword>
<evidence type="ECO:0000259" key="11">
    <source>
        <dbReference type="Pfam" id="PF02823"/>
    </source>
</evidence>
<evidence type="ECO:0000259" key="10">
    <source>
        <dbReference type="Pfam" id="PF00401"/>
    </source>
</evidence>
<reference evidence="12" key="1">
    <citation type="submission" date="2024-01" db="EMBL/GenBank/DDBJ databases">
        <title>Bank of Algae and Cyanobacteria of the Azores (BACA) strain genomes.</title>
        <authorList>
            <person name="Luz R."/>
            <person name="Cordeiro R."/>
            <person name="Fonseca A."/>
            <person name="Goncalves V."/>
        </authorList>
    </citation>
    <scope>NUCLEOTIDE SEQUENCE</scope>
    <source>
        <strain evidence="12">BACA0141</strain>
    </source>
</reference>
<name>A0AAW9PW39_9CYAN</name>
<comment type="subunit">
    <text evidence="8 9">F-type ATPases have 2 components, CF(1) - the catalytic core - and CF(0) - the membrane proton channel. CF(1) has five subunits: alpha(3), beta(3), gamma(1), delta(1), epsilon(1). CF(0) has three main subunits: a, b and c.</text>
</comment>
<dbReference type="InterPro" id="IPR001469">
    <property type="entry name" value="ATP_synth_F1_dsu/esu"/>
</dbReference>
<dbReference type="AlphaFoldDB" id="A0AAW9PW39"/>
<comment type="function">
    <text evidence="8">Produces ATP from ADP in the presence of a proton gradient across the membrane.</text>
</comment>
<evidence type="ECO:0000256" key="8">
    <source>
        <dbReference type="HAMAP-Rule" id="MF_00530"/>
    </source>
</evidence>
<dbReference type="GO" id="GO:0031676">
    <property type="term" value="C:plasma membrane-derived thylakoid membrane"/>
    <property type="evidence" value="ECO:0007669"/>
    <property type="project" value="UniProtKB-SubCell"/>
</dbReference>
<dbReference type="PANTHER" id="PTHR13822">
    <property type="entry name" value="ATP SYNTHASE DELTA/EPSILON CHAIN"/>
    <property type="match status" value="1"/>
</dbReference>
<evidence type="ECO:0000256" key="6">
    <source>
        <dbReference type="ARBA" id="ARBA00023196"/>
    </source>
</evidence>
<keyword evidence="6 8" id="KW-0139">CF(1)</keyword>
<evidence type="ECO:0000256" key="2">
    <source>
        <dbReference type="ARBA" id="ARBA00005712"/>
    </source>
</evidence>
<feature type="domain" description="ATP synthase epsilon subunit C-terminal" evidence="10">
    <location>
        <begin position="85"/>
        <end position="130"/>
    </location>
</feature>
<dbReference type="InterPro" id="IPR036771">
    <property type="entry name" value="ATPsynth_dsu/esu_N"/>
</dbReference>
<evidence type="ECO:0000256" key="1">
    <source>
        <dbReference type="ARBA" id="ARBA00004184"/>
    </source>
</evidence>
<dbReference type="GO" id="GO:0005524">
    <property type="term" value="F:ATP binding"/>
    <property type="evidence" value="ECO:0007669"/>
    <property type="project" value="UniProtKB-UniRule"/>
</dbReference>
<dbReference type="NCBIfam" id="TIGR01216">
    <property type="entry name" value="ATP_synt_epsi"/>
    <property type="match status" value="1"/>
</dbReference>
<dbReference type="EMBL" id="JAZBJZ010000087">
    <property type="protein sequence ID" value="MEE3718662.1"/>
    <property type="molecule type" value="Genomic_DNA"/>
</dbReference>
<dbReference type="Pfam" id="PF00401">
    <property type="entry name" value="ATP-synt_DE"/>
    <property type="match status" value="1"/>
</dbReference>
<dbReference type="RefSeq" id="WP_330485097.1">
    <property type="nucleotide sequence ID" value="NZ_JAZBJZ010000087.1"/>
</dbReference>
<comment type="subcellular location">
    <subcellularLocation>
        <location evidence="8">Cellular thylakoid membrane</location>
        <topology evidence="8">Peripheral membrane protein</topology>
    </subcellularLocation>
    <subcellularLocation>
        <location evidence="1">Endomembrane system</location>
        <topology evidence="1">Peripheral membrane protein</topology>
    </subcellularLocation>
</comment>
<accession>A0AAW9PW39</accession>
<dbReference type="Gene3D" id="2.60.15.10">
    <property type="entry name" value="F0F1 ATP synthase delta/epsilon subunit, N-terminal"/>
    <property type="match status" value="1"/>
</dbReference>